<keyword evidence="5 7" id="KW-0067">ATP-binding</keyword>
<proteinExistence type="inferred from homology"/>
<protein>
    <submittedName>
        <fullName evidence="7">Multidrug ABC transporter ATP-binding protein</fullName>
    </submittedName>
</protein>
<keyword evidence="2" id="KW-0813">Transport</keyword>
<dbReference type="Gene3D" id="3.40.50.300">
    <property type="entry name" value="P-loop containing nucleotide triphosphate hydrolases"/>
    <property type="match status" value="1"/>
</dbReference>
<dbReference type="AlphaFoldDB" id="A0A1W6SN08"/>
<reference evidence="7 8" key="1">
    <citation type="journal article" date="2015" name="Int. J. Syst. Evol. Microbiol.">
        <title>Nitrosospira lacus sp. nov., a psychrotolerant, ammonia-oxidizing bacterium from sandy lake sediment.</title>
        <authorList>
            <person name="Urakawa H."/>
            <person name="Garcia J.C."/>
            <person name="Nielsen J.L."/>
            <person name="Le V.Q."/>
            <person name="Kozlowski J.A."/>
            <person name="Stein L.Y."/>
            <person name="Lim C.K."/>
            <person name="Pommerening-Roser A."/>
            <person name="Martens-Habbena W."/>
            <person name="Stahl D.A."/>
            <person name="Klotz M.G."/>
        </authorList>
    </citation>
    <scope>NUCLEOTIDE SEQUENCE [LARGE SCALE GENOMIC DNA]</scope>
    <source>
        <strain evidence="7 8">APG3</strain>
    </source>
</reference>
<dbReference type="RefSeq" id="WP_085921913.1">
    <property type="nucleotide sequence ID" value="NZ_CP021106.3"/>
</dbReference>
<keyword evidence="3" id="KW-0472">Membrane</keyword>
<evidence type="ECO:0000256" key="5">
    <source>
        <dbReference type="ARBA" id="ARBA00022840"/>
    </source>
</evidence>
<keyword evidence="8" id="KW-1185">Reference proteome</keyword>
<gene>
    <name evidence="7" type="ORF">EBAPG3_005065</name>
</gene>
<feature type="domain" description="ABC transporter" evidence="6">
    <location>
        <begin position="10"/>
        <end position="239"/>
    </location>
</feature>
<dbReference type="PROSITE" id="PS50893">
    <property type="entry name" value="ABC_TRANSPORTER_2"/>
    <property type="match status" value="1"/>
</dbReference>
<evidence type="ECO:0000313" key="8">
    <source>
        <dbReference type="Proteomes" id="UP000012179"/>
    </source>
</evidence>
<dbReference type="PANTHER" id="PTHR43335">
    <property type="entry name" value="ABC TRANSPORTER, ATP-BINDING PROTEIN"/>
    <property type="match status" value="1"/>
</dbReference>
<sequence length="253" mass="27902">MTEQIALSTISACGLSRYFGRRAAVREINLELKHGEILGFLGPNGAGKTTIMRMLTGNLAPSAGSIEICGIDLLDKPRDAKARIGYLPEIPPLYRELTVNEYLQLAARLHRVDNARIPFALDRVTQRCGLNDTGKRLIGSLSKGYQQRVGIAQAIIHDPDVIILDEPTVGLDPNQIREIHTLIRELGTERSVILSTHLLPEVESVCDRVQIMHEGSTVFSDSVNGLKQRGISLEQIFMQFTMDTENSTSSSLP</sequence>
<dbReference type="Pfam" id="PF00005">
    <property type="entry name" value="ABC_tran"/>
    <property type="match status" value="1"/>
</dbReference>
<dbReference type="GO" id="GO:0005524">
    <property type="term" value="F:ATP binding"/>
    <property type="evidence" value="ECO:0007669"/>
    <property type="project" value="UniProtKB-KW"/>
</dbReference>
<dbReference type="InterPro" id="IPR027417">
    <property type="entry name" value="P-loop_NTPase"/>
</dbReference>
<evidence type="ECO:0000313" key="7">
    <source>
        <dbReference type="EMBL" id="ARO87190.1"/>
    </source>
</evidence>
<dbReference type="EMBL" id="CP021106">
    <property type="protein sequence ID" value="ARO87190.1"/>
    <property type="molecule type" value="Genomic_DNA"/>
</dbReference>
<dbReference type="Proteomes" id="UP000012179">
    <property type="component" value="Chromosome"/>
</dbReference>
<name>A0A1W6SN08_9PROT</name>
<dbReference type="PANTHER" id="PTHR43335:SF4">
    <property type="entry name" value="ABC TRANSPORTER, ATP-BINDING PROTEIN"/>
    <property type="match status" value="1"/>
</dbReference>
<organism evidence="7 8">
    <name type="scientific">Nitrosospira lacus</name>
    <dbReference type="NCBI Taxonomy" id="1288494"/>
    <lineage>
        <taxon>Bacteria</taxon>
        <taxon>Pseudomonadati</taxon>
        <taxon>Pseudomonadota</taxon>
        <taxon>Betaproteobacteria</taxon>
        <taxon>Nitrosomonadales</taxon>
        <taxon>Nitrosomonadaceae</taxon>
        <taxon>Nitrosospira</taxon>
    </lineage>
</organism>
<dbReference type="OrthoDB" id="9804819at2"/>
<dbReference type="SMART" id="SM00382">
    <property type="entry name" value="AAA"/>
    <property type="match status" value="1"/>
</dbReference>
<dbReference type="SUPFAM" id="SSF52540">
    <property type="entry name" value="P-loop containing nucleoside triphosphate hydrolases"/>
    <property type="match status" value="1"/>
</dbReference>
<dbReference type="InterPro" id="IPR003593">
    <property type="entry name" value="AAA+_ATPase"/>
</dbReference>
<evidence type="ECO:0000256" key="4">
    <source>
        <dbReference type="ARBA" id="ARBA00022741"/>
    </source>
</evidence>
<keyword evidence="4" id="KW-0547">Nucleotide-binding</keyword>
<evidence type="ECO:0000256" key="3">
    <source>
        <dbReference type="ARBA" id="ARBA00022475"/>
    </source>
</evidence>
<comment type="similarity">
    <text evidence="1">Belongs to the ABC transporter superfamily.</text>
</comment>
<evidence type="ECO:0000256" key="2">
    <source>
        <dbReference type="ARBA" id="ARBA00022448"/>
    </source>
</evidence>
<dbReference type="GO" id="GO:0016887">
    <property type="term" value="F:ATP hydrolysis activity"/>
    <property type="evidence" value="ECO:0007669"/>
    <property type="project" value="InterPro"/>
</dbReference>
<dbReference type="InterPro" id="IPR003439">
    <property type="entry name" value="ABC_transporter-like_ATP-bd"/>
</dbReference>
<evidence type="ECO:0000259" key="6">
    <source>
        <dbReference type="PROSITE" id="PS50893"/>
    </source>
</evidence>
<accession>A0A1W6SN08</accession>
<evidence type="ECO:0000256" key="1">
    <source>
        <dbReference type="ARBA" id="ARBA00005417"/>
    </source>
</evidence>
<dbReference type="KEGG" id="nlc:EBAPG3_005065"/>
<keyword evidence="3" id="KW-1003">Cell membrane</keyword>